<feature type="domain" description="XdhC- CoxI" evidence="1">
    <location>
        <begin position="15"/>
        <end position="81"/>
    </location>
</feature>
<name>A0A1H6XTU8_9BACT</name>
<dbReference type="PANTHER" id="PTHR30388">
    <property type="entry name" value="ALDEHYDE OXIDOREDUCTASE MOLYBDENUM COFACTOR ASSEMBLY PROTEIN"/>
    <property type="match status" value="1"/>
</dbReference>
<keyword evidence="4" id="KW-1185">Reference proteome</keyword>
<sequence>MKEITDIIAAYQQALREGKRMALATVVHVEGSSYRRPGARMLVTEDGQLTGAISGGCLEGDALRKALLAISQQSNKLVTYDTMDDDDDAKFGVQLGCNGIVHILFEPIDPLKKNHPVELLIKATRKRINSVLITLFSMTNRTNQPGTGILLISDESEITSADDFSKYIGTFTADSEIAFENQESIFKTYYFSQQKLTAFIEFLKPPVSLVIVGAGNDAIPLMGMAALLGWTITVADGRANQATIERFPLADRILVAKSYDVISQIDCDPQTVFVLMTHNYNYDLGVLKQFIFTDTPVYIGSLGPKKKLEKMFQELSEEGIILTDDQKTRIYGPVGLDIGAETSEEIALSVLAEIKAVLNRKTGTSLRLKKDVIHSRSEKNSAPSNEKRAKRKVVANVEDEGSNVCGIGPM</sequence>
<gene>
    <name evidence="3" type="ORF">SAMN04487995_4157</name>
</gene>
<dbReference type="InterPro" id="IPR052698">
    <property type="entry name" value="MoCofactor_Util/Proc"/>
</dbReference>
<evidence type="ECO:0000313" key="4">
    <source>
        <dbReference type="Proteomes" id="UP000199532"/>
    </source>
</evidence>
<evidence type="ECO:0000313" key="3">
    <source>
        <dbReference type="EMBL" id="SEJ31596.1"/>
    </source>
</evidence>
<protein>
    <submittedName>
        <fullName evidence="3">XdhC and CoxI family protein</fullName>
    </submittedName>
</protein>
<dbReference type="Proteomes" id="UP000199532">
    <property type="component" value="Unassembled WGS sequence"/>
</dbReference>
<evidence type="ECO:0000259" key="1">
    <source>
        <dbReference type="Pfam" id="PF02625"/>
    </source>
</evidence>
<dbReference type="InterPro" id="IPR003777">
    <property type="entry name" value="XdhC_CoxI"/>
</dbReference>
<dbReference type="STRING" id="408657.SAMN04487995_4157"/>
<dbReference type="Pfam" id="PF13478">
    <property type="entry name" value="XdhC_C"/>
    <property type="match status" value="1"/>
</dbReference>
<reference evidence="3 4" key="1">
    <citation type="submission" date="2016-10" db="EMBL/GenBank/DDBJ databases">
        <authorList>
            <person name="de Groot N.N."/>
        </authorList>
    </citation>
    <scope>NUCLEOTIDE SEQUENCE [LARGE SCALE GENOMIC DNA]</scope>
    <source>
        <strain evidence="3 4">DSM 19938</strain>
    </source>
</reference>
<organism evidence="3 4">
    <name type="scientific">Dyadobacter koreensis</name>
    <dbReference type="NCBI Taxonomy" id="408657"/>
    <lineage>
        <taxon>Bacteria</taxon>
        <taxon>Pseudomonadati</taxon>
        <taxon>Bacteroidota</taxon>
        <taxon>Cytophagia</taxon>
        <taxon>Cytophagales</taxon>
        <taxon>Spirosomataceae</taxon>
        <taxon>Dyadobacter</taxon>
    </lineage>
</organism>
<dbReference type="OrthoDB" id="9773039at2"/>
<feature type="domain" description="XdhC Rossmann" evidence="2">
    <location>
        <begin position="209"/>
        <end position="354"/>
    </location>
</feature>
<dbReference type="EMBL" id="FNXY01000006">
    <property type="protein sequence ID" value="SEJ31596.1"/>
    <property type="molecule type" value="Genomic_DNA"/>
</dbReference>
<dbReference type="RefSeq" id="WP_090338149.1">
    <property type="nucleotide sequence ID" value="NZ_FNXY01000006.1"/>
</dbReference>
<dbReference type="Pfam" id="PF02625">
    <property type="entry name" value="XdhC_CoxI"/>
    <property type="match status" value="1"/>
</dbReference>
<dbReference type="InterPro" id="IPR027051">
    <property type="entry name" value="XdhC_Rossmann_dom"/>
</dbReference>
<dbReference type="AlphaFoldDB" id="A0A1H6XTU8"/>
<dbReference type="PANTHER" id="PTHR30388:SF6">
    <property type="entry name" value="XANTHINE DEHYDROGENASE SUBUNIT A-RELATED"/>
    <property type="match status" value="1"/>
</dbReference>
<proteinExistence type="predicted"/>
<evidence type="ECO:0000259" key="2">
    <source>
        <dbReference type="Pfam" id="PF13478"/>
    </source>
</evidence>
<accession>A0A1H6XTU8</accession>
<dbReference type="Gene3D" id="3.40.50.720">
    <property type="entry name" value="NAD(P)-binding Rossmann-like Domain"/>
    <property type="match status" value="1"/>
</dbReference>